<proteinExistence type="predicted"/>
<evidence type="ECO:0000256" key="1">
    <source>
        <dbReference type="SAM" id="SignalP"/>
    </source>
</evidence>
<accession>A0A6A3W4U5</accession>
<name>A0A6A3W4U5_9STRA</name>
<sequence>MHLLTLVASATCASTLPIPAPTSRKMSRSVSGSNASIMTAIPDGNSSPALLCIRPAC</sequence>
<protein>
    <recommendedName>
        <fullName evidence="4">RxLR effector protein</fullName>
    </recommendedName>
</protein>
<evidence type="ECO:0000313" key="2">
    <source>
        <dbReference type="EMBL" id="KAE9176044.1"/>
    </source>
</evidence>
<dbReference type="Proteomes" id="UP000440367">
    <property type="component" value="Unassembled WGS sequence"/>
</dbReference>
<feature type="signal peptide" evidence="1">
    <location>
        <begin position="1"/>
        <end position="15"/>
    </location>
</feature>
<evidence type="ECO:0008006" key="4">
    <source>
        <dbReference type="Google" id="ProtNLM"/>
    </source>
</evidence>
<dbReference type="AlphaFoldDB" id="A0A6A3W4U5"/>
<evidence type="ECO:0000313" key="3">
    <source>
        <dbReference type="Proteomes" id="UP000440367"/>
    </source>
</evidence>
<dbReference type="EMBL" id="QXGD01003584">
    <property type="protein sequence ID" value="KAE9176044.1"/>
    <property type="molecule type" value="Genomic_DNA"/>
</dbReference>
<reference evidence="2 3" key="1">
    <citation type="submission" date="2018-08" db="EMBL/GenBank/DDBJ databases">
        <title>Genomic investigation of the strawberry pathogen Phytophthora fragariae indicates pathogenicity is determined by transcriptional variation in three key races.</title>
        <authorList>
            <person name="Adams T.M."/>
            <person name="Armitage A.D."/>
            <person name="Sobczyk M.K."/>
            <person name="Bates H.J."/>
            <person name="Dunwell J.M."/>
            <person name="Nellist C.F."/>
            <person name="Harrison R.J."/>
        </authorList>
    </citation>
    <scope>NUCLEOTIDE SEQUENCE [LARGE SCALE GENOMIC DNA]</scope>
    <source>
        <strain evidence="2 3">BC-1</strain>
    </source>
</reference>
<keyword evidence="1" id="KW-0732">Signal</keyword>
<feature type="chain" id="PRO_5025408964" description="RxLR effector protein" evidence="1">
    <location>
        <begin position="16"/>
        <end position="57"/>
    </location>
</feature>
<organism evidence="2 3">
    <name type="scientific">Phytophthora fragariae</name>
    <dbReference type="NCBI Taxonomy" id="53985"/>
    <lineage>
        <taxon>Eukaryota</taxon>
        <taxon>Sar</taxon>
        <taxon>Stramenopiles</taxon>
        <taxon>Oomycota</taxon>
        <taxon>Peronosporomycetes</taxon>
        <taxon>Peronosporales</taxon>
        <taxon>Peronosporaceae</taxon>
        <taxon>Phytophthora</taxon>
    </lineage>
</organism>
<gene>
    <name evidence="2" type="ORF">PF002_g28638</name>
</gene>
<comment type="caution">
    <text evidence="2">The sequence shown here is derived from an EMBL/GenBank/DDBJ whole genome shotgun (WGS) entry which is preliminary data.</text>
</comment>